<reference evidence="4" key="1">
    <citation type="submission" date="2012-12" db="EMBL/GenBank/DDBJ databases">
        <authorList>
            <person name="Hellsten U."/>
            <person name="Grimwood J."/>
            <person name="Chapman J.A."/>
            <person name="Shapiro H."/>
            <person name="Aerts A."/>
            <person name="Otillar R.P."/>
            <person name="Terry A.Y."/>
            <person name="Boore J.L."/>
            <person name="Simakov O."/>
            <person name="Marletaz F."/>
            <person name="Cho S.-J."/>
            <person name="Edsinger-Gonzales E."/>
            <person name="Havlak P."/>
            <person name="Kuo D.-H."/>
            <person name="Larsson T."/>
            <person name="Lv J."/>
            <person name="Arendt D."/>
            <person name="Savage R."/>
            <person name="Osoegawa K."/>
            <person name="de Jong P."/>
            <person name="Lindberg D.R."/>
            <person name="Seaver E.C."/>
            <person name="Weisblat D.A."/>
            <person name="Putnam N.H."/>
            <person name="Grigoriev I.V."/>
            <person name="Rokhsar D.S."/>
        </authorList>
    </citation>
    <scope>NUCLEOTIDE SEQUENCE</scope>
</reference>
<sequence>MSKIWIILQLCILEVYSRSSLATGKYSTASSYYQNSSCYHPSKGNDGNYVQALACNNCYRGSDPRGGGNWWLVDLLDVYFIDIVVVYTISGFEMQLVQFLVGLANTLGPVVRNSYELCDQYQKPIVVPGSYQVRCNANLEQYSIVIIQQPSTGFGSMAFAEMEVFAAQNPESKVWKKFAKNRLAKPASVTKIVRSAIECVIGCSIIKCYSVNYNHVLMSCEMFASLQGLPAPFILTADVKYDYLKSQYVSLLAIAMKATWIVLLYFRLANAVKNIALFKTATADSTYYANACAVASHATDGIYNTDGYKCECFAGAVKTERGLYYLCNQYEFDISATGIFTLKCNANMPAVRYVIVQARYDLPGNLNACELLVYEAAYPESKLWNKLHDHRLIQTFLFSFNTSSVHGCLIRCNLYKCGSVNYNNANTACEIFQHPFGYVTGNVPKQVIGWDHWQLFYA</sequence>
<dbReference type="EnsemblMetazoa" id="HelroT177827">
    <property type="protein sequence ID" value="HelroP177827"/>
    <property type="gene ID" value="HelroG177827"/>
</dbReference>
<dbReference type="SUPFAM" id="SSF49785">
    <property type="entry name" value="Galactose-binding domain-like"/>
    <property type="match status" value="1"/>
</dbReference>
<gene>
    <name evidence="3" type="primary">20206469</name>
    <name evidence="2" type="ORF">HELRODRAFT_177827</name>
</gene>
<dbReference type="RefSeq" id="XP_009024220.1">
    <property type="nucleotide sequence ID" value="XM_009025972.1"/>
</dbReference>
<evidence type="ECO:0000313" key="2">
    <source>
        <dbReference type="EMBL" id="ESN97764.1"/>
    </source>
</evidence>
<dbReference type="PANTHER" id="PTHR45713">
    <property type="entry name" value="FTP DOMAIN-CONTAINING PROTEIN"/>
    <property type="match status" value="1"/>
</dbReference>
<dbReference type="EMBL" id="KB097304">
    <property type="protein sequence ID" value="ESN97764.1"/>
    <property type="molecule type" value="Genomic_DNA"/>
</dbReference>
<dbReference type="InterPro" id="IPR008979">
    <property type="entry name" value="Galactose-bd-like_sf"/>
</dbReference>
<dbReference type="KEGG" id="hro:HELRODRAFT_177827"/>
<reference evidence="2 4" key="2">
    <citation type="journal article" date="2013" name="Nature">
        <title>Insights into bilaterian evolution from three spiralian genomes.</title>
        <authorList>
            <person name="Simakov O."/>
            <person name="Marletaz F."/>
            <person name="Cho S.J."/>
            <person name="Edsinger-Gonzales E."/>
            <person name="Havlak P."/>
            <person name="Hellsten U."/>
            <person name="Kuo D.H."/>
            <person name="Larsson T."/>
            <person name="Lv J."/>
            <person name="Arendt D."/>
            <person name="Savage R."/>
            <person name="Osoegawa K."/>
            <person name="de Jong P."/>
            <person name="Grimwood J."/>
            <person name="Chapman J.A."/>
            <person name="Shapiro H."/>
            <person name="Aerts A."/>
            <person name="Otillar R.P."/>
            <person name="Terry A.Y."/>
            <person name="Boore J.L."/>
            <person name="Grigoriev I.V."/>
            <person name="Lindberg D.R."/>
            <person name="Seaver E.C."/>
            <person name="Weisblat D.A."/>
            <person name="Putnam N.H."/>
            <person name="Rokhsar D.S."/>
        </authorList>
    </citation>
    <scope>NUCLEOTIDE SEQUENCE</scope>
</reference>
<dbReference type="PANTHER" id="PTHR45713:SF6">
    <property type="entry name" value="F5_8 TYPE C DOMAIN-CONTAINING PROTEIN"/>
    <property type="match status" value="1"/>
</dbReference>
<name>T1FCC0_HELRO</name>
<accession>T1FCC0</accession>
<organism evidence="3 4">
    <name type="scientific">Helobdella robusta</name>
    <name type="common">Californian leech</name>
    <dbReference type="NCBI Taxonomy" id="6412"/>
    <lineage>
        <taxon>Eukaryota</taxon>
        <taxon>Metazoa</taxon>
        <taxon>Spiralia</taxon>
        <taxon>Lophotrochozoa</taxon>
        <taxon>Annelida</taxon>
        <taxon>Clitellata</taxon>
        <taxon>Hirudinea</taxon>
        <taxon>Rhynchobdellida</taxon>
        <taxon>Glossiphoniidae</taxon>
        <taxon>Helobdella</taxon>
    </lineage>
</organism>
<reference evidence="3" key="3">
    <citation type="submission" date="2015-06" db="UniProtKB">
        <authorList>
            <consortium name="EnsemblMetazoa"/>
        </authorList>
    </citation>
    <scope>IDENTIFICATION</scope>
</reference>
<dbReference type="AlphaFoldDB" id="T1FCC0"/>
<proteinExistence type="predicted"/>
<feature type="chain" id="PRO_5010980517" description="Apple domain-containing protein" evidence="1">
    <location>
        <begin position="23"/>
        <end position="458"/>
    </location>
</feature>
<dbReference type="GeneID" id="20206469"/>
<feature type="signal peptide" evidence="1">
    <location>
        <begin position="1"/>
        <end position="22"/>
    </location>
</feature>
<dbReference type="Proteomes" id="UP000015101">
    <property type="component" value="Unassembled WGS sequence"/>
</dbReference>
<protein>
    <recommendedName>
        <fullName evidence="5">Apple domain-containing protein</fullName>
    </recommendedName>
</protein>
<evidence type="ECO:0000313" key="3">
    <source>
        <dbReference type="EnsemblMetazoa" id="HelroP177827"/>
    </source>
</evidence>
<dbReference type="Gene3D" id="2.60.120.260">
    <property type="entry name" value="Galactose-binding domain-like"/>
    <property type="match status" value="1"/>
</dbReference>
<evidence type="ECO:0008006" key="5">
    <source>
        <dbReference type="Google" id="ProtNLM"/>
    </source>
</evidence>
<keyword evidence="4" id="KW-1185">Reference proteome</keyword>
<evidence type="ECO:0000313" key="4">
    <source>
        <dbReference type="Proteomes" id="UP000015101"/>
    </source>
</evidence>
<evidence type="ECO:0000256" key="1">
    <source>
        <dbReference type="SAM" id="SignalP"/>
    </source>
</evidence>
<dbReference type="HOGENOM" id="CLU_038742_1_0_1"/>
<dbReference type="EMBL" id="AMQM01006202">
    <property type="status" value="NOT_ANNOTATED_CDS"/>
    <property type="molecule type" value="Genomic_DNA"/>
</dbReference>
<dbReference type="CTD" id="20206469"/>
<keyword evidence="1" id="KW-0732">Signal</keyword>
<dbReference type="InParanoid" id="T1FCC0"/>
<dbReference type="InterPro" id="IPR051941">
    <property type="entry name" value="BG_Antigen-Binding_Lectin"/>
</dbReference>